<dbReference type="GO" id="GO:0000287">
    <property type="term" value="F:magnesium ion binding"/>
    <property type="evidence" value="ECO:0007669"/>
    <property type="project" value="UniProtKB-UniRule"/>
</dbReference>
<dbReference type="HAMAP" id="MF_00101">
    <property type="entry name" value="AcpS"/>
    <property type="match status" value="1"/>
</dbReference>
<protein>
    <recommendedName>
        <fullName evidence="8">Holo-[acyl-carrier-protein] synthase</fullName>
        <shortName evidence="8">Holo-ACP synthase</shortName>
        <ecNumber evidence="8">2.7.8.7</ecNumber>
    </recommendedName>
    <alternativeName>
        <fullName evidence="8">4'-phosphopantetheinyl transferase AcpS</fullName>
    </alternativeName>
</protein>
<dbReference type="EC" id="2.7.8.7" evidence="8"/>
<keyword evidence="3 8" id="KW-0479">Metal-binding</keyword>
<dbReference type="OrthoDB" id="517356at2"/>
<comment type="function">
    <text evidence="8">Transfers the 4'-phosphopantetheine moiety from coenzyme A to a Ser of acyl-carrier-protein.</text>
</comment>
<dbReference type="Pfam" id="PF01648">
    <property type="entry name" value="ACPS"/>
    <property type="match status" value="1"/>
</dbReference>
<dbReference type="RefSeq" id="WP_110468215.1">
    <property type="nucleotide sequence ID" value="NZ_QJSP01000002.1"/>
</dbReference>
<comment type="caution">
    <text evidence="10">The sequence shown here is derived from an EMBL/GenBank/DDBJ whole genome shotgun (WGS) entry which is preliminary data.</text>
</comment>
<proteinExistence type="inferred from homology"/>
<evidence type="ECO:0000256" key="4">
    <source>
        <dbReference type="ARBA" id="ARBA00022832"/>
    </source>
</evidence>
<accession>A0A318RTB7</accession>
<evidence type="ECO:0000313" key="11">
    <source>
        <dbReference type="Proteomes" id="UP000247591"/>
    </source>
</evidence>
<comment type="subcellular location">
    <subcellularLocation>
        <location evidence="8">Cytoplasm</location>
    </subcellularLocation>
</comment>
<dbReference type="InterPro" id="IPR037143">
    <property type="entry name" value="4-PPantetheinyl_Trfase_dom_sf"/>
</dbReference>
<organism evidence="10 11">
    <name type="scientific">Williamsia limnetica</name>
    <dbReference type="NCBI Taxonomy" id="882452"/>
    <lineage>
        <taxon>Bacteria</taxon>
        <taxon>Bacillati</taxon>
        <taxon>Actinomycetota</taxon>
        <taxon>Actinomycetes</taxon>
        <taxon>Mycobacteriales</taxon>
        <taxon>Nocardiaceae</taxon>
        <taxon>Williamsia</taxon>
    </lineage>
</organism>
<evidence type="ECO:0000256" key="5">
    <source>
        <dbReference type="ARBA" id="ARBA00022842"/>
    </source>
</evidence>
<keyword evidence="4 8" id="KW-0276">Fatty acid metabolism</keyword>
<dbReference type="GO" id="GO:0006633">
    <property type="term" value="P:fatty acid biosynthetic process"/>
    <property type="evidence" value="ECO:0007669"/>
    <property type="project" value="UniProtKB-UniRule"/>
</dbReference>
<dbReference type="NCBIfam" id="TIGR00556">
    <property type="entry name" value="pantethn_trn"/>
    <property type="match status" value="1"/>
</dbReference>
<sequence>MIPADAHLSLAPPPGTRIGCDVVAISDIRDSVTAFGSRFLHRVFTENELQDCAGSIERMAARFAAMEAVVKTFADPEMATPPREIEVVLRRGVPFVNLAGSVAARARALGWQFGQLSLSHTACHAMAVIIVSVDEPDRPRGSGRTAPPAHPG</sequence>
<dbReference type="InterPro" id="IPR004568">
    <property type="entry name" value="Ppantetheine-prot_Trfase_dom"/>
</dbReference>
<evidence type="ECO:0000259" key="9">
    <source>
        <dbReference type="Pfam" id="PF01648"/>
    </source>
</evidence>
<dbReference type="GO" id="GO:0008897">
    <property type="term" value="F:holo-[acyl-carrier-protein] synthase activity"/>
    <property type="evidence" value="ECO:0007669"/>
    <property type="project" value="UniProtKB-UniRule"/>
</dbReference>
<gene>
    <name evidence="8" type="primary">acpS</name>
    <name evidence="10" type="ORF">DFR67_102360</name>
</gene>
<dbReference type="Proteomes" id="UP000247591">
    <property type="component" value="Unassembled WGS sequence"/>
</dbReference>
<keyword evidence="2 8" id="KW-0808">Transferase</keyword>
<dbReference type="GO" id="GO:0005737">
    <property type="term" value="C:cytoplasm"/>
    <property type="evidence" value="ECO:0007669"/>
    <property type="project" value="UniProtKB-SubCell"/>
</dbReference>
<evidence type="ECO:0000313" key="10">
    <source>
        <dbReference type="EMBL" id="PYE20222.1"/>
    </source>
</evidence>
<feature type="binding site" evidence="8">
    <location>
        <position position="67"/>
    </location>
    <ligand>
        <name>Mg(2+)</name>
        <dbReference type="ChEBI" id="CHEBI:18420"/>
    </ligand>
</feature>
<dbReference type="InterPro" id="IPR002582">
    <property type="entry name" value="ACPS"/>
</dbReference>
<dbReference type="InterPro" id="IPR008278">
    <property type="entry name" value="4-PPantetheinyl_Trfase_dom"/>
</dbReference>
<feature type="domain" description="4'-phosphopantetheinyl transferase" evidence="9">
    <location>
        <begin position="17"/>
        <end position="97"/>
    </location>
</feature>
<dbReference type="SUPFAM" id="SSF56214">
    <property type="entry name" value="4'-phosphopantetheinyl transferase"/>
    <property type="match status" value="1"/>
</dbReference>
<comment type="cofactor">
    <cofactor evidence="8">
        <name>Mg(2+)</name>
        <dbReference type="ChEBI" id="CHEBI:18420"/>
    </cofactor>
</comment>
<dbReference type="EMBL" id="QJSP01000002">
    <property type="protein sequence ID" value="PYE20222.1"/>
    <property type="molecule type" value="Genomic_DNA"/>
</dbReference>
<feature type="binding site" evidence="8">
    <location>
        <position position="21"/>
    </location>
    <ligand>
        <name>Mg(2+)</name>
        <dbReference type="ChEBI" id="CHEBI:18420"/>
    </ligand>
</feature>
<keyword evidence="8" id="KW-0963">Cytoplasm</keyword>
<keyword evidence="1 8" id="KW-0444">Lipid biosynthesis</keyword>
<keyword evidence="7 8" id="KW-0275">Fatty acid biosynthesis</keyword>
<reference evidence="10 11" key="1">
    <citation type="submission" date="2018-06" db="EMBL/GenBank/DDBJ databases">
        <title>Genomic Encyclopedia of Type Strains, Phase IV (KMG-IV): sequencing the most valuable type-strain genomes for metagenomic binning, comparative biology and taxonomic classification.</title>
        <authorList>
            <person name="Goeker M."/>
        </authorList>
    </citation>
    <scope>NUCLEOTIDE SEQUENCE [LARGE SCALE GENOMIC DNA]</scope>
    <source>
        <strain evidence="10 11">DSM 45521</strain>
    </source>
</reference>
<keyword evidence="11" id="KW-1185">Reference proteome</keyword>
<comment type="catalytic activity">
    <reaction evidence="8">
        <text>apo-[ACP] + CoA = holo-[ACP] + adenosine 3',5'-bisphosphate + H(+)</text>
        <dbReference type="Rhea" id="RHEA:12068"/>
        <dbReference type="Rhea" id="RHEA-COMP:9685"/>
        <dbReference type="Rhea" id="RHEA-COMP:9690"/>
        <dbReference type="ChEBI" id="CHEBI:15378"/>
        <dbReference type="ChEBI" id="CHEBI:29999"/>
        <dbReference type="ChEBI" id="CHEBI:57287"/>
        <dbReference type="ChEBI" id="CHEBI:58343"/>
        <dbReference type="ChEBI" id="CHEBI:64479"/>
        <dbReference type="EC" id="2.7.8.7"/>
    </reaction>
</comment>
<comment type="similarity">
    <text evidence="8">Belongs to the P-Pant transferase superfamily. AcpS family.</text>
</comment>
<dbReference type="Gene3D" id="3.90.470.20">
    <property type="entry name" value="4'-phosphopantetheinyl transferase domain"/>
    <property type="match status" value="1"/>
</dbReference>
<dbReference type="AlphaFoldDB" id="A0A318RTB7"/>
<evidence type="ECO:0000256" key="1">
    <source>
        <dbReference type="ARBA" id="ARBA00022516"/>
    </source>
</evidence>
<evidence type="ECO:0000256" key="7">
    <source>
        <dbReference type="ARBA" id="ARBA00023160"/>
    </source>
</evidence>
<evidence type="ECO:0000256" key="2">
    <source>
        <dbReference type="ARBA" id="ARBA00022679"/>
    </source>
</evidence>
<keyword evidence="6 8" id="KW-0443">Lipid metabolism</keyword>
<evidence type="ECO:0000256" key="8">
    <source>
        <dbReference type="HAMAP-Rule" id="MF_00101"/>
    </source>
</evidence>
<name>A0A318RTB7_WILLI</name>
<evidence type="ECO:0000256" key="3">
    <source>
        <dbReference type="ARBA" id="ARBA00022723"/>
    </source>
</evidence>
<evidence type="ECO:0000256" key="6">
    <source>
        <dbReference type="ARBA" id="ARBA00023098"/>
    </source>
</evidence>
<keyword evidence="5 8" id="KW-0460">Magnesium</keyword>